<dbReference type="SMART" id="SM00091">
    <property type="entry name" value="PAS"/>
    <property type="match status" value="1"/>
</dbReference>
<dbReference type="SMART" id="SM00388">
    <property type="entry name" value="HisKA"/>
    <property type="match status" value="1"/>
</dbReference>
<keyword evidence="3 6" id="KW-0597">Phosphoprotein</keyword>
<dbReference type="CDD" id="cd00130">
    <property type="entry name" value="PAS"/>
    <property type="match status" value="1"/>
</dbReference>
<dbReference type="CDD" id="cd17546">
    <property type="entry name" value="REC_hyHK_CKI1_RcsC-like"/>
    <property type="match status" value="1"/>
</dbReference>
<feature type="transmembrane region" description="Helical" evidence="7">
    <location>
        <begin position="12"/>
        <end position="37"/>
    </location>
</feature>
<dbReference type="InterPro" id="IPR013767">
    <property type="entry name" value="PAS_fold"/>
</dbReference>
<dbReference type="SUPFAM" id="SSF52172">
    <property type="entry name" value="CheY-like"/>
    <property type="match status" value="1"/>
</dbReference>
<dbReference type="InterPro" id="IPR035965">
    <property type="entry name" value="PAS-like_dom_sf"/>
</dbReference>
<dbReference type="InterPro" id="IPR000700">
    <property type="entry name" value="PAS-assoc_C"/>
</dbReference>
<feature type="modified residue" description="4-aspartylphosphate" evidence="6">
    <location>
        <position position="673"/>
    </location>
</feature>
<dbReference type="InterPro" id="IPR005467">
    <property type="entry name" value="His_kinase_dom"/>
</dbReference>
<keyword evidence="7" id="KW-0472">Membrane</keyword>
<dbReference type="InterPro" id="IPR003661">
    <property type="entry name" value="HisK_dim/P_dom"/>
</dbReference>
<comment type="catalytic activity">
    <reaction evidence="1">
        <text>ATP + protein L-histidine = ADP + protein N-phospho-L-histidine.</text>
        <dbReference type="EC" id="2.7.13.3"/>
    </reaction>
</comment>
<dbReference type="InterPro" id="IPR011006">
    <property type="entry name" value="CheY-like_superfamily"/>
</dbReference>
<dbReference type="Proteomes" id="UP000076128">
    <property type="component" value="Chromosome"/>
</dbReference>
<feature type="transmembrane region" description="Helical" evidence="7">
    <location>
        <begin position="187"/>
        <end position="213"/>
    </location>
</feature>
<dbReference type="PROSITE" id="PS50109">
    <property type="entry name" value="HIS_KIN"/>
    <property type="match status" value="1"/>
</dbReference>
<dbReference type="InterPro" id="IPR036890">
    <property type="entry name" value="HATPase_C_sf"/>
</dbReference>
<evidence type="ECO:0000313" key="12">
    <source>
        <dbReference type="EMBL" id="AMY68350.1"/>
    </source>
</evidence>
<evidence type="ECO:0000259" key="11">
    <source>
        <dbReference type="PROSITE" id="PS50113"/>
    </source>
</evidence>
<dbReference type="Gene3D" id="1.20.120.160">
    <property type="entry name" value="HPT domain"/>
    <property type="match status" value="1"/>
</dbReference>
<evidence type="ECO:0000313" key="13">
    <source>
        <dbReference type="Proteomes" id="UP000076128"/>
    </source>
</evidence>
<dbReference type="PROSITE" id="PS50113">
    <property type="entry name" value="PAC"/>
    <property type="match status" value="1"/>
</dbReference>
<gene>
    <name evidence="12" type="ORF">AKL17_1093</name>
</gene>
<dbReference type="SUPFAM" id="SSF47384">
    <property type="entry name" value="Homodimeric domain of signal transducing histidine kinase"/>
    <property type="match status" value="1"/>
</dbReference>
<dbReference type="Gene3D" id="1.10.287.130">
    <property type="match status" value="1"/>
</dbReference>
<dbReference type="CDD" id="cd16922">
    <property type="entry name" value="HATPase_EvgS-ArcB-TorS-like"/>
    <property type="match status" value="1"/>
</dbReference>
<dbReference type="AlphaFoldDB" id="A0A159Z2N7"/>
<dbReference type="KEGG" id="daa:AKL17_1093"/>
<dbReference type="RefSeq" id="WP_236938125.1">
    <property type="nucleotide sequence ID" value="NZ_CP012661.1"/>
</dbReference>
<dbReference type="EMBL" id="CP012661">
    <property type="protein sequence ID" value="AMY68350.1"/>
    <property type="molecule type" value="Genomic_DNA"/>
</dbReference>
<dbReference type="SUPFAM" id="SSF47226">
    <property type="entry name" value="Histidine-containing phosphotransfer domain, HPT domain"/>
    <property type="match status" value="1"/>
</dbReference>
<dbReference type="PANTHER" id="PTHR43047:SF64">
    <property type="entry name" value="HISTIDINE KINASE CONTAINING CHEY-HOMOLOGOUS RECEIVER DOMAIN AND PAS DOMAIN-RELATED"/>
    <property type="match status" value="1"/>
</dbReference>
<evidence type="ECO:0000259" key="8">
    <source>
        <dbReference type="PROSITE" id="PS50109"/>
    </source>
</evidence>
<dbReference type="NCBIfam" id="TIGR00229">
    <property type="entry name" value="sensory_box"/>
    <property type="match status" value="1"/>
</dbReference>
<evidence type="ECO:0000256" key="1">
    <source>
        <dbReference type="ARBA" id="ARBA00000085"/>
    </source>
</evidence>
<keyword evidence="7" id="KW-1133">Transmembrane helix</keyword>
<dbReference type="SUPFAM" id="SSF55785">
    <property type="entry name" value="PYP-like sensor domain (PAS domain)"/>
    <property type="match status" value="1"/>
</dbReference>
<keyword evidence="4" id="KW-0808">Transferase</keyword>
<protein>
    <recommendedName>
        <fullName evidence="2">histidine kinase</fullName>
        <ecNumber evidence="2">2.7.13.3</ecNumber>
    </recommendedName>
</protein>
<evidence type="ECO:0000256" key="4">
    <source>
        <dbReference type="ARBA" id="ARBA00022679"/>
    </source>
</evidence>
<dbReference type="SMART" id="SM00448">
    <property type="entry name" value="REC"/>
    <property type="match status" value="1"/>
</dbReference>
<name>A0A159Z2N7_9RHOB</name>
<dbReference type="PANTHER" id="PTHR43047">
    <property type="entry name" value="TWO-COMPONENT HISTIDINE PROTEIN KINASE"/>
    <property type="match status" value="1"/>
</dbReference>
<dbReference type="Gene3D" id="3.30.450.20">
    <property type="entry name" value="PAS domain"/>
    <property type="match status" value="1"/>
</dbReference>
<dbReference type="STRING" id="1335048.AKL17_1093"/>
<dbReference type="SUPFAM" id="SSF55874">
    <property type="entry name" value="ATPase domain of HSP90 chaperone/DNA topoisomerase II/histidine kinase"/>
    <property type="match status" value="1"/>
</dbReference>
<dbReference type="Pfam" id="PF02518">
    <property type="entry name" value="HATPase_c"/>
    <property type="match status" value="1"/>
</dbReference>
<dbReference type="EC" id="2.7.13.3" evidence="2"/>
<evidence type="ECO:0000256" key="6">
    <source>
        <dbReference type="PROSITE-ProRule" id="PRU00169"/>
    </source>
</evidence>
<dbReference type="CDD" id="cd00082">
    <property type="entry name" value="HisKA"/>
    <property type="match status" value="1"/>
</dbReference>
<reference evidence="12 13" key="1">
    <citation type="submission" date="2015-09" db="EMBL/GenBank/DDBJ databases">
        <title>Complete genome sequence of Defluviimonas alba cai42t isolated from an oilfield in Xinjiang.</title>
        <authorList>
            <person name="Geng S."/>
            <person name="Pan X."/>
            <person name="Wu X."/>
        </authorList>
    </citation>
    <scope>NUCLEOTIDE SEQUENCE [LARGE SCALE GENOMIC DNA]</scope>
    <source>
        <strain evidence="13">cai42</strain>
    </source>
</reference>
<dbReference type="InterPro" id="IPR003594">
    <property type="entry name" value="HATPase_dom"/>
</dbReference>
<dbReference type="Pfam" id="PF00989">
    <property type="entry name" value="PAS"/>
    <property type="match status" value="1"/>
</dbReference>
<evidence type="ECO:0000256" key="2">
    <source>
        <dbReference type="ARBA" id="ARBA00012438"/>
    </source>
</evidence>
<feature type="domain" description="PAC" evidence="11">
    <location>
        <begin position="305"/>
        <end position="357"/>
    </location>
</feature>
<dbReference type="Pfam" id="PF00512">
    <property type="entry name" value="HisKA"/>
    <property type="match status" value="1"/>
</dbReference>
<feature type="domain" description="PAS" evidence="10">
    <location>
        <begin position="226"/>
        <end position="280"/>
    </location>
</feature>
<proteinExistence type="predicted"/>
<dbReference type="GO" id="GO:0006355">
    <property type="term" value="P:regulation of DNA-templated transcription"/>
    <property type="evidence" value="ECO:0007669"/>
    <property type="project" value="InterPro"/>
</dbReference>
<feature type="domain" description="Histidine kinase" evidence="8">
    <location>
        <begin position="375"/>
        <end position="597"/>
    </location>
</feature>
<dbReference type="InterPro" id="IPR001789">
    <property type="entry name" value="Sig_transdc_resp-reg_receiver"/>
</dbReference>
<dbReference type="GO" id="GO:0000155">
    <property type="term" value="F:phosphorelay sensor kinase activity"/>
    <property type="evidence" value="ECO:0007669"/>
    <property type="project" value="InterPro"/>
</dbReference>
<dbReference type="InterPro" id="IPR004358">
    <property type="entry name" value="Sig_transdc_His_kin-like_C"/>
</dbReference>
<keyword evidence="5 12" id="KW-0418">Kinase</keyword>
<dbReference type="InterPro" id="IPR000014">
    <property type="entry name" value="PAS"/>
</dbReference>
<dbReference type="Pfam" id="PF00072">
    <property type="entry name" value="Response_reg"/>
    <property type="match status" value="1"/>
</dbReference>
<feature type="domain" description="Response regulatory" evidence="9">
    <location>
        <begin position="624"/>
        <end position="740"/>
    </location>
</feature>
<dbReference type="Gene3D" id="3.40.50.2300">
    <property type="match status" value="1"/>
</dbReference>
<keyword evidence="13" id="KW-1185">Reference proteome</keyword>
<dbReference type="SMART" id="SM00387">
    <property type="entry name" value="HATPase_c"/>
    <property type="match status" value="1"/>
</dbReference>
<dbReference type="PATRIC" id="fig|1335048.3.peg.1130"/>
<accession>A0A159Z2N7</accession>
<dbReference type="PROSITE" id="PS50110">
    <property type="entry name" value="RESPONSE_REGULATORY"/>
    <property type="match status" value="1"/>
</dbReference>
<evidence type="ECO:0000256" key="5">
    <source>
        <dbReference type="ARBA" id="ARBA00022777"/>
    </source>
</evidence>
<evidence type="ECO:0000256" key="7">
    <source>
        <dbReference type="SAM" id="Phobius"/>
    </source>
</evidence>
<evidence type="ECO:0000256" key="3">
    <source>
        <dbReference type="ARBA" id="ARBA00022553"/>
    </source>
</evidence>
<evidence type="ECO:0000259" key="9">
    <source>
        <dbReference type="PROSITE" id="PS50110"/>
    </source>
</evidence>
<keyword evidence="7" id="KW-0812">Transmembrane</keyword>
<sequence>MGLLQKPGGMPIAQRGAVAPLLLALVILCGLSTLLLVAGRVEQNIERVHATQTDNTTWLISQIEVDMLKLHDATLQASLSPDRPEALVELRLRYDILFSRAEVIEANMAKVRWYADESMRASWRQLETRIRALAATIDLPDAALRAELPALIAEIGHQAEMTRTFSITALMLLVSDAAEKRASLQDLLLGFSLLAIILILLLLAVTSATIVLLRRLQLRAAQNERIKANLEKAIEGSLDAVMVADANGRIITCNSAAESVFGYSRAETLGADFGELIIPERDRRAHYNPLASVAQNLERAAILNGGRRILVARRKDGLEIPVEATVTSDQDAHGEVIFFGYFRDISERLRINDNLQRARDEALHNAEVKSRFLAVMSHEMRTPLNGLIAAIDIVMETTEVSDKQAHFLRIARSCSLSALEQINDVLELTRLDGCELHDECEAFDVIGLILEIVEQSRPMAERLNNSLQLALPVAGLPRIRGYRRLFAQVLSNLLGNAIKFTDGGVIVISAQVATPCEGEPILRVEVSDTGIGIPDEKVGRIFEDFETLDDGYSRVRQGTGLGLGIARRAVACMKGEIGVESRPGAGSTFWFTVPLLFPEEQGLQTQAQGVVGATAAQGATQGCRVLIAEDNPINREVLREMLEHCGHSVTEAIDGPEAVALAAGTAFDLVLMDISMPMMDGVEASVRIRQGGASANTPIVGLTAHAFPDEIARFRACGMEEVIVKPITLAKLQDVLSRSATAPVVQAMPDAILPSQTPIIDDRVVRDLLDLLKPGHHAAALAEFDGELAGLAEYLRNGGGDAADIARAAHRIGGAAAVLGAARAHALLGQLESEGAGDIPMLALALDECRMATLVAMHALTPAVPASAPTQR</sequence>
<dbReference type="InterPro" id="IPR036097">
    <property type="entry name" value="HisK_dim/P_sf"/>
</dbReference>
<dbReference type="PROSITE" id="PS50112">
    <property type="entry name" value="PAS"/>
    <property type="match status" value="1"/>
</dbReference>
<dbReference type="Gene3D" id="3.30.565.10">
    <property type="entry name" value="Histidine kinase-like ATPase, C-terminal domain"/>
    <property type="match status" value="1"/>
</dbReference>
<dbReference type="PRINTS" id="PR00344">
    <property type="entry name" value="BCTRLSENSOR"/>
</dbReference>
<evidence type="ECO:0000259" key="10">
    <source>
        <dbReference type="PROSITE" id="PS50112"/>
    </source>
</evidence>
<organism evidence="12 13">
    <name type="scientific">Frigidibacter mobilis</name>
    <dbReference type="NCBI Taxonomy" id="1335048"/>
    <lineage>
        <taxon>Bacteria</taxon>
        <taxon>Pseudomonadati</taxon>
        <taxon>Pseudomonadota</taxon>
        <taxon>Alphaproteobacteria</taxon>
        <taxon>Rhodobacterales</taxon>
        <taxon>Paracoccaceae</taxon>
        <taxon>Frigidibacter</taxon>
    </lineage>
</organism>
<dbReference type="InterPro" id="IPR036641">
    <property type="entry name" value="HPT_dom_sf"/>
</dbReference>